<evidence type="ECO:0000256" key="8">
    <source>
        <dbReference type="ARBA" id="ARBA00023004"/>
    </source>
</evidence>
<dbReference type="PANTHER" id="PTHR11472:SF34">
    <property type="entry name" value="REGULATOR OF TELOMERE ELONGATION HELICASE 1"/>
    <property type="match status" value="1"/>
</dbReference>
<dbReference type="GO" id="GO:0051539">
    <property type="term" value="F:4 iron, 4 sulfur cluster binding"/>
    <property type="evidence" value="ECO:0007669"/>
    <property type="project" value="UniProtKB-KW"/>
</dbReference>
<evidence type="ECO:0000256" key="10">
    <source>
        <dbReference type="ARBA" id="ARBA00023125"/>
    </source>
</evidence>
<evidence type="ECO:0000256" key="3">
    <source>
        <dbReference type="ARBA" id="ARBA00022741"/>
    </source>
</evidence>
<dbReference type="InterPro" id="IPR006555">
    <property type="entry name" value="ATP-dep_Helicase_C"/>
</dbReference>
<dbReference type="Pfam" id="PF13307">
    <property type="entry name" value="Helicase_C_2"/>
    <property type="match status" value="1"/>
</dbReference>
<keyword evidence="11" id="KW-0234">DNA repair</keyword>
<dbReference type="AlphaFoldDB" id="A0A1S8NK69"/>
<dbReference type="SMART" id="SM00491">
    <property type="entry name" value="HELICc2"/>
    <property type="match status" value="1"/>
</dbReference>
<keyword evidence="6 15" id="KW-0347">Helicase</keyword>
<dbReference type="GO" id="GO:0043139">
    <property type="term" value="F:5'-3' DNA helicase activity"/>
    <property type="evidence" value="ECO:0007669"/>
    <property type="project" value="UniProtKB-EC"/>
</dbReference>
<evidence type="ECO:0000256" key="12">
    <source>
        <dbReference type="ARBA" id="ARBA00023235"/>
    </source>
</evidence>
<dbReference type="RefSeq" id="WP_077864325.1">
    <property type="nucleotide sequence ID" value="NZ_LZYZ01000001.1"/>
</dbReference>
<dbReference type="InterPro" id="IPR011545">
    <property type="entry name" value="DEAD/DEAH_box_helicase_dom"/>
</dbReference>
<dbReference type="Gene3D" id="1.10.30.20">
    <property type="entry name" value="Bacterial XPD DNA helicase, FeS cluster domain"/>
    <property type="match status" value="1"/>
</dbReference>
<dbReference type="Proteomes" id="UP000191154">
    <property type="component" value="Unassembled WGS sequence"/>
</dbReference>
<dbReference type="InterPro" id="IPR010614">
    <property type="entry name" value="RAD3-like_helicase_DEAD"/>
</dbReference>
<evidence type="ECO:0000256" key="5">
    <source>
        <dbReference type="ARBA" id="ARBA00022801"/>
    </source>
</evidence>
<organism evidence="15 16">
    <name type="scientific">Clostridium saccharobutylicum</name>
    <dbReference type="NCBI Taxonomy" id="169679"/>
    <lineage>
        <taxon>Bacteria</taxon>
        <taxon>Bacillati</taxon>
        <taxon>Bacillota</taxon>
        <taxon>Clostridia</taxon>
        <taxon>Eubacteriales</taxon>
        <taxon>Clostridiaceae</taxon>
        <taxon>Clostridium</taxon>
    </lineage>
</organism>
<dbReference type="SMART" id="SM00488">
    <property type="entry name" value="DEXDc2"/>
    <property type="match status" value="1"/>
</dbReference>
<dbReference type="PANTHER" id="PTHR11472">
    <property type="entry name" value="DNA REPAIR DEAD HELICASE RAD3/XP-D SUBFAMILY MEMBER"/>
    <property type="match status" value="1"/>
</dbReference>
<evidence type="ECO:0000256" key="13">
    <source>
        <dbReference type="ARBA" id="ARBA00038058"/>
    </source>
</evidence>
<comment type="caution">
    <text evidence="15">The sequence shown here is derived from an EMBL/GenBank/DDBJ whole genome shotgun (WGS) entry which is preliminary data.</text>
</comment>
<evidence type="ECO:0000256" key="2">
    <source>
        <dbReference type="ARBA" id="ARBA00022723"/>
    </source>
</evidence>
<dbReference type="GO" id="GO:0003677">
    <property type="term" value="F:DNA binding"/>
    <property type="evidence" value="ECO:0007669"/>
    <property type="project" value="UniProtKB-KW"/>
</dbReference>
<keyword evidence="4" id="KW-0227">DNA damage</keyword>
<keyword evidence="5" id="KW-0378">Hydrolase</keyword>
<dbReference type="PROSITE" id="PS51193">
    <property type="entry name" value="HELICASE_ATP_BIND_2"/>
    <property type="match status" value="1"/>
</dbReference>
<dbReference type="STRING" id="169679.CSACC_42990"/>
<keyword evidence="12" id="KW-0413">Isomerase</keyword>
<dbReference type="InterPro" id="IPR042493">
    <property type="entry name" value="XPD_DNA_FeS"/>
</dbReference>
<dbReference type="GO" id="GO:0046872">
    <property type="term" value="F:metal ion binding"/>
    <property type="evidence" value="ECO:0007669"/>
    <property type="project" value="UniProtKB-KW"/>
</dbReference>
<evidence type="ECO:0000256" key="6">
    <source>
        <dbReference type="ARBA" id="ARBA00022806"/>
    </source>
</evidence>
<evidence type="ECO:0000256" key="7">
    <source>
        <dbReference type="ARBA" id="ARBA00022840"/>
    </source>
</evidence>
<dbReference type="Pfam" id="PF00270">
    <property type="entry name" value="DEAD"/>
    <property type="match status" value="1"/>
</dbReference>
<keyword evidence="9" id="KW-0411">Iron-sulfur</keyword>
<keyword evidence="1" id="KW-0004">4Fe-4S</keyword>
<dbReference type="GO" id="GO:0006281">
    <property type="term" value="P:DNA repair"/>
    <property type="evidence" value="ECO:0007669"/>
    <property type="project" value="UniProtKB-KW"/>
</dbReference>
<dbReference type="Pfam" id="PF06733">
    <property type="entry name" value="DEAD_2"/>
    <property type="match status" value="1"/>
</dbReference>
<dbReference type="EMBL" id="LZYZ01000001">
    <property type="protein sequence ID" value="OOM16641.1"/>
    <property type="molecule type" value="Genomic_DNA"/>
</dbReference>
<dbReference type="Gene3D" id="1.10.275.40">
    <property type="match status" value="1"/>
</dbReference>
<dbReference type="SUPFAM" id="SSF52540">
    <property type="entry name" value="P-loop containing nucleoside triphosphate hydrolases"/>
    <property type="match status" value="2"/>
</dbReference>
<evidence type="ECO:0000313" key="15">
    <source>
        <dbReference type="EMBL" id="OOM16641.1"/>
    </source>
</evidence>
<feature type="domain" description="Helicase ATP-binding" evidence="14">
    <location>
        <begin position="183"/>
        <end position="443"/>
    </location>
</feature>
<evidence type="ECO:0000259" key="14">
    <source>
        <dbReference type="PROSITE" id="PS51193"/>
    </source>
</evidence>
<protein>
    <submittedName>
        <fullName evidence="15">Bifunctional ATP-dependent DNA helicase/DNA polymerase III subunit epsilon</fullName>
    </submittedName>
</protein>
<name>A0A1S8NK69_CLOSA</name>
<reference evidence="15 16" key="1">
    <citation type="submission" date="2016-05" db="EMBL/GenBank/DDBJ databases">
        <title>Microbial solvent formation.</title>
        <authorList>
            <person name="Poehlein A."/>
            <person name="Montoya Solano J.D."/>
            <person name="Flitsch S."/>
            <person name="Krabben P."/>
            <person name="Duerre P."/>
            <person name="Daniel R."/>
        </authorList>
    </citation>
    <scope>NUCLEOTIDE SEQUENCE [LARGE SCALE GENOMIC DNA]</scope>
    <source>
        <strain evidence="15 16">L1-8</strain>
    </source>
</reference>
<keyword evidence="8" id="KW-0408">Iron</keyword>
<evidence type="ECO:0000256" key="1">
    <source>
        <dbReference type="ARBA" id="ARBA00022485"/>
    </source>
</evidence>
<dbReference type="InterPro" id="IPR014013">
    <property type="entry name" value="Helic_SF1/SF2_ATP-bd_DinG/Rad3"/>
</dbReference>
<dbReference type="InterPro" id="IPR006554">
    <property type="entry name" value="Helicase-like_DEXD_c2"/>
</dbReference>
<keyword evidence="7" id="KW-0067">ATP-binding</keyword>
<dbReference type="GO" id="GO:0005524">
    <property type="term" value="F:ATP binding"/>
    <property type="evidence" value="ECO:0007669"/>
    <property type="project" value="UniProtKB-KW"/>
</dbReference>
<dbReference type="InterPro" id="IPR045028">
    <property type="entry name" value="DinG/Rad3-like"/>
</dbReference>
<dbReference type="Gene3D" id="3.40.50.300">
    <property type="entry name" value="P-loop containing nucleotide triphosphate hydrolases"/>
    <property type="match status" value="2"/>
</dbReference>
<comment type="similarity">
    <text evidence="13">Belongs to the helicase family. DinG subfamily.</text>
</comment>
<evidence type="ECO:0000256" key="9">
    <source>
        <dbReference type="ARBA" id="ARBA00023014"/>
    </source>
</evidence>
<proteinExistence type="inferred from homology"/>
<keyword evidence="2" id="KW-0479">Metal-binding</keyword>
<evidence type="ECO:0000256" key="4">
    <source>
        <dbReference type="ARBA" id="ARBA00022763"/>
    </source>
</evidence>
<evidence type="ECO:0000256" key="11">
    <source>
        <dbReference type="ARBA" id="ARBA00023204"/>
    </source>
</evidence>
<gene>
    <name evidence="15" type="ORF">CLOSAC_09120</name>
</gene>
<keyword evidence="3" id="KW-0547">Nucleotide-binding</keyword>
<dbReference type="InterPro" id="IPR027417">
    <property type="entry name" value="P-loop_NTPase"/>
</dbReference>
<sequence length="765" mass="89677">MDKVIIKESVRNLVEFCLKKGHIDNRFSGSARAVDGIKAHQKLQADNERIYKNYEKEVYLTYKFEMEKSVINIEGRADGIIIEDKIIIEEIKSTYKNFAYIDDSNELHWAQAKIYAFMYGKQNKVEEIYIRLSYVHLETDEVKSFEKKFTMFELERFTLKVLKEYENFILFINKQRSIRNESIKLIKFPFEKYREGQRRLINISYCTIKEGERLFVQAPTGIGKTISTIFPSVKALGEEIGERIIYLTSKTINREVAEDAFKRLRQEGLNFKSIIITAKEKMCCNDTFDCNPENCKYANEYYSRIRIVILDVLKNEECISTEILQKYAEKYAVCPFELSLDLSMYCDGIICDYNYIFDPRVSLTRMLESNGNIVLIDEAHNLIDRSRNMYSATLCKSQILNCKKITKGKFSKLHSVLGKINNYFIDLRNECDEKEVEWFYEAEGPKELNKLLKLFLKESEEILVRGSKFGGYEEILQLYFDINAFNGTMQLYDKNYVTCMKKESKDFQLTLFCVDPSKNLKEYLSKCYSVILFSATMSPIKYYIDMLGGDEKSYRLKLPSPFKKENLKVYVSTINIRYNYRKKTLKLVGDTICSFINKRVGNYIIFSPSYAYMELLWDEMNQRNINNYKLIKQKQRMSEKEKTDFLEKFKNNNNLLVFCVLGGMFSEGIDLPGNQLIGSIIIGVGYPKIGMENEIIKEFYKENGYDYAYVFPGINKVQQGVGRVIRTETDTGRVLLIDDRYITNKYGVLLPNEWYPINKYLCDNI</sequence>
<dbReference type="GO" id="GO:0016818">
    <property type="term" value="F:hydrolase activity, acting on acid anhydrides, in phosphorus-containing anhydrides"/>
    <property type="evidence" value="ECO:0007669"/>
    <property type="project" value="InterPro"/>
</dbReference>
<evidence type="ECO:0000313" key="16">
    <source>
        <dbReference type="Proteomes" id="UP000191154"/>
    </source>
</evidence>
<keyword evidence="10" id="KW-0238">DNA-binding</keyword>
<accession>A0A1S8NK69</accession>